<organism evidence="1 2">
    <name type="scientific">Prochlorococcus marinus (strain MIT 9303)</name>
    <dbReference type="NCBI Taxonomy" id="59922"/>
    <lineage>
        <taxon>Bacteria</taxon>
        <taxon>Bacillati</taxon>
        <taxon>Cyanobacteriota</taxon>
        <taxon>Cyanophyceae</taxon>
        <taxon>Synechococcales</taxon>
        <taxon>Prochlorococcaceae</taxon>
        <taxon>Prochlorococcus</taxon>
    </lineage>
</organism>
<dbReference type="EMBL" id="CP000554">
    <property type="protein sequence ID" value="ABM77322.1"/>
    <property type="molecule type" value="Genomic_DNA"/>
</dbReference>
<reference evidence="1 2" key="1">
    <citation type="journal article" date="2007" name="PLoS Genet.">
        <title>Patterns and implications of gene gain and loss in the evolution of Prochlorococcus.</title>
        <authorList>
            <person name="Kettler G.C."/>
            <person name="Martiny A.C."/>
            <person name="Huang K."/>
            <person name="Zucker J."/>
            <person name="Coleman M.L."/>
            <person name="Rodrigue S."/>
            <person name="Chen F."/>
            <person name="Lapidus A."/>
            <person name="Ferriera S."/>
            <person name="Johnson J."/>
            <person name="Steglich C."/>
            <person name="Church G.M."/>
            <person name="Richardson P."/>
            <person name="Chisholm S.W."/>
        </authorList>
    </citation>
    <scope>NUCLEOTIDE SEQUENCE [LARGE SCALE GENOMIC DNA]</scope>
    <source>
        <strain evidence="1 2">MIT 9303</strain>
    </source>
</reference>
<evidence type="ECO:0008006" key="3">
    <source>
        <dbReference type="Google" id="ProtNLM"/>
    </source>
</evidence>
<evidence type="ECO:0000313" key="1">
    <source>
        <dbReference type="EMBL" id="ABM77322.1"/>
    </source>
</evidence>
<name>A2C762_PROM3</name>
<dbReference type="SUPFAM" id="SSF56281">
    <property type="entry name" value="Metallo-hydrolase/oxidoreductase"/>
    <property type="match status" value="1"/>
</dbReference>
<protein>
    <recommendedName>
        <fullName evidence="3">Lactamase</fullName>
    </recommendedName>
</protein>
<proteinExistence type="predicted"/>
<dbReference type="AlphaFoldDB" id="A2C762"/>
<gene>
    <name evidence="1" type="ordered locus">P9303_05701</name>
</gene>
<dbReference type="STRING" id="59922.P9303_05701"/>
<evidence type="ECO:0000313" key="2">
    <source>
        <dbReference type="Proteomes" id="UP000002274"/>
    </source>
</evidence>
<dbReference type="Gene3D" id="3.60.15.10">
    <property type="entry name" value="Ribonuclease Z/Hydroxyacylglutathione hydrolase-like"/>
    <property type="match status" value="1"/>
</dbReference>
<dbReference type="RefSeq" id="WP_011825243.1">
    <property type="nucleotide sequence ID" value="NC_008820.1"/>
</dbReference>
<sequence length="218" mass="23962">MTLSQALESGNPPEQLSGPLWVFSPNRDCDGGTAWWLGCEPEPVLIDCPPLTTTTLEALKQLASGRTALILLTSREGHGRVRALQDALGWPVLVQEQEAYLLPGLTSLDSFVDQHTTAAGLRLLWTPGPTPGSCVVFAPDPWNVLFCGRLLIPVAFVQLAPLPNRRTFYWPRQLRSLQKLRQWIPSDSRPALASGAPLGALRGEKLAPWDAWKLQVNQ</sequence>
<dbReference type="HOGENOM" id="CLU_107996_0_0_3"/>
<dbReference type="InterPro" id="IPR036866">
    <property type="entry name" value="RibonucZ/Hydroxyglut_hydro"/>
</dbReference>
<dbReference type="KEGG" id="pmf:P9303_05701"/>
<dbReference type="BioCyc" id="PMAR59922:G1G80-525-MONOMER"/>
<dbReference type="Proteomes" id="UP000002274">
    <property type="component" value="Chromosome"/>
</dbReference>
<accession>A2C762</accession>